<accession>A0ABN0E0W4</accession>
<keyword evidence="2" id="KW-1185">Reference proteome</keyword>
<dbReference type="Proteomes" id="UP000006428">
    <property type="component" value="Unassembled WGS sequence"/>
</dbReference>
<name>A0ABN0E0W4_AERSS</name>
<evidence type="ECO:0000313" key="1">
    <source>
        <dbReference type="EMBL" id="EHI52810.1"/>
    </source>
</evidence>
<comment type="caution">
    <text evidence="1">The sequence shown here is derived from an EMBL/GenBank/DDBJ whole genome shotgun (WGS) entry which is preliminary data.</text>
</comment>
<sequence length="130" mass="14711">MALEGEAGAQARRFRFDGFPDIGGRGCLLHHQLTLVERMFDEDDGEFGGRKGLCIQADQPLLQLKTVKLGLGRPQPEVNLFGFCLFPDCCQCHFTEVFKTGEVLWIPFLHACHPWLYPSEYIGKHCTLID</sequence>
<evidence type="ECO:0000313" key="2">
    <source>
        <dbReference type="Proteomes" id="UP000006428"/>
    </source>
</evidence>
<proteinExistence type="predicted"/>
<dbReference type="EMBL" id="AGVO01000030">
    <property type="protein sequence ID" value="EHI52810.1"/>
    <property type="molecule type" value="Genomic_DNA"/>
</dbReference>
<gene>
    <name evidence="1" type="ORF">IYQ_09057</name>
</gene>
<organism evidence="1 2">
    <name type="scientific">Aeromonas salmonicida subsp. salmonicida 01-B526</name>
    <dbReference type="NCBI Taxonomy" id="1076135"/>
    <lineage>
        <taxon>Bacteria</taxon>
        <taxon>Pseudomonadati</taxon>
        <taxon>Pseudomonadota</taxon>
        <taxon>Gammaproteobacteria</taxon>
        <taxon>Aeromonadales</taxon>
        <taxon>Aeromonadaceae</taxon>
        <taxon>Aeromonas</taxon>
    </lineage>
</organism>
<protein>
    <submittedName>
        <fullName evidence="1">Uncharacterized protein</fullName>
    </submittedName>
</protein>
<reference evidence="1 2" key="1">
    <citation type="journal article" date="2012" name="Front. Microbiol.">
        <title>Draft Genome Sequence of the Virulent Strain 01-B526 of the Fish Pathogen Aeromonas salmonicida.</title>
        <authorList>
            <person name="Charette S.J."/>
            <person name="Brochu F."/>
            <person name="Boyle B."/>
            <person name="Filion G."/>
            <person name="Tanaka K.H."/>
            <person name="Derome N."/>
        </authorList>
    </citation>
    <scope>NUCLEOTIDE SEQUENCE [LARGE SCALE GENOMIC DNA]</scope>
    <source>
        <strain evidence="1 2">01-B526</strain>
    </source>
</reference>